<feature type="region of interest" description="Disordered" evidence="5">
    <location>
        <begin position="183"/>
        <end position="247"/>
    </location>
</feature>
<comment type="caution">
    <text evidence="6">The sequence shown here is derived from an EMBL/GenBank/DDBJ whole genome shotgun (WGS) entry which is preliminary data.</text>
</comment>
<accession>A0A937XA30</accession>
<keyword evidence="4" id="KW-0131">Cell cycle</keyword>
<evidence type="ECO:0000256" key="5">
    <source>
        <dbReference type="SAM" id="MobiDB-lite"/>
    </source>
</evidence>
<dbReference type="GO" id="GO:0051304">
    <property type="term" value="P:chromosome separation"/>
    <property type="evidence" value="ECO:0007669"/>
    <property type="project" value="InterPro"/>
</dbReference>
<dbReference type="Pfam" id="PF04079">
    <property type="entry name" value="SMC_ScpB"/>
    <property type="match status" value="1"/>
</dbReference>
<proteinExistence type="predicted"/>
<protein>
    <submittedName>
        <fullName evidence="6">SMC-Scp complex subunit ScpB</fullName>
    </submittedName>
</protein>
<evidence type="ECO:0000313" key="7">
    <source>
        <dbReference type="Proteomes" id="UP000748308"/>
    </source>
</evidence>
<evidence type="ECO:0000256" key="4">
    <source>
        <dbReference type="ARBA" id="ARBA00023306"/>
    </source>
</evidence>
<feature type="compositionally biased region" description="Low complexity" evidence="5">
    <location>
        <begin position="187"/>
        <end position="210"/>
    </location>
</feature>
<reference evidence="6" key="1">
    <citation type="submission" date="2019-03" db="EMBL/GenBank/DDBJ databases">
        <title>Lake Tanganyika Metagenome-Assembled Genomes (MAGs).</title>
        <authorList>
            <person name="Tran P."/>
        </authorList>
    </citation>
    <scope>NUCLEOTIDE SEQUENCE</scope>
    <source>
        <strain evidence="6">M_DeepCast_400m_m2_100</strain>
    </source>
</reference>
<evidence type="ECO:0000256" key="2">
    <source>
        <dbReference type="ARBA" id="ARBA00022618"/>
    </source>
</evidence>
<name>A0A937XA30_UNCEI</name>
<feature type="compositionally biased region" description="Low complexity" evidence="5">
    <location>
        <begin position="218"/>
        <end position="247"/>
    </location>
</feature>
<evidence type="ECO:0000256" key="1">
    <source>
        <dbReference type="ARBA" id="ARBA00022490"/>
    </source>
</evidence>
<dbReference type="NCBIfam" id="TIGR00281">
    <property type="entry name" value="SMC-Scp complex subunit ScpB"/>
    <property type="match status" value="1"/>
</dbReference>
<dbReference type="Proteomes" id="UP000748308">
    <property type="component" value="Unassembled WGS sequence"/>
</dbReference>
<organism evidence="6 7">
    <name type="scientific">Eiseniibacteriota bacterium</name>
    <dbReference type="NCBI Taxonomy" id="2212470"/>
    <lineage>
        <taxon>Bacteria</taxon>
        <taxon>Candidatus Eiseniibacteriota</taxon>
    </lineage>
</organism>
<dbReference type="InterPro" id="IPR005234">
    <property type="entry name" value="ScpB_csome_segregation"/>
</dbReference>
<dbReference type="Gene3D" id="1.10.10.10">
    <property type="entry name" value="Winged helix-like DNA-binding domain superfamily/Winged helix DNA-binding domain"/>
    <property type="match status" value="2"/>
</dbReference>
<evidence type="ECO:0000256" key="3">
    <source>
        <dbReference type="ARBA" id="ARBA00022829"/>
    </source>
</evidence>
<gene>
    <name evidence="6" type="primary">scpB</name>
    <name evidence="6" type="ORF">FJY75_02070</name>
</gene>
<dbReference type="AlphaFoldDB" id="A0A937XA30"/>
<keyword evidence="1" id="KW-0963">Cytoplasm</keyword>
<dbReference type="PANTHER" id="PTHR34298">
    <property type="entry name" value="SEGREGATION AND CONDENSATION PROTEIN B"/>
    <property type="match status" value="1"/>
</dbReference>
<keyword evidence="2" id="KW-0132">Cell division</keyword>
<keyword evidence="3" id="KW-0159">Chromosome partition</keyword>
<dbReference type="InterPro" id="IPR036388">
    <property type="entry name" value="WH-like_DNA-bd_sf"/>
</dbReference>
<dbReference type="GO" id="GO:0051301">
    <property type="term" value="P:cell division"/>
    <property type="evidence" value="ECO:0007669"/>
    <property type="project" value="UniProtKB-KW"/>
</dbReference>
<evidence type="ECO:0000313" key="6">
    <source>
        <dbReference type="EMBL" id="MBM3316617.1"/>
    </source>
</evidence>
<dbReference type="PANTHER" id="PTHR34298:SF2">
    <property type="entry name" value="SEGREGATION AND CONDENSATION PROTEIN B"/>
    <property type="match status" value="1"/>
</dbReference>
<dbReference type="InterPro" id="IPR036390">
    <property type="entry name" value="WH_DNA-bd_sf"/>
</dbReference>
<dbReference type="SUPFAM" id="SSF46785">
    <property type="entry name" value="Winged helix' DNA-binding domain"/>
    <property type="match status" value="2"/>
</dbReference>
<sequence>MAEIARIVEALLFAADAPLTRAQIAEAIPEATVEELEGALGELARFYDDSGRGFCLAAVGGGHQLLTRPALSPWVERLLVGRRRQRLSRAGLEVLAVIAYRQPVTRGEIETVRGVDCGASLRTLLERKLIAVRGRARAAGHPLLYATTDRFLEHFGIADISELPKLEEFAALVDREAARAEVREAGQGEATAGPADAQGEAAQGRAAAPELAEDEGPGEPLGAAEADADAPAEPAAPGSADAAALAEPADAGAFVRSGGGPAGAGS</sequence>
<dbReference type="EMBL" id="VGIY01000026">
    <property type="protein sequence ID" value="MBM3316617.1"/>
    <property type="molecule type" value="Genomic_DNA"/>
</dbReference>